<dbReference type="PANTHER" id="PTHR34400:SF4">
    <property type="entry name" value="MEMBRANE PROTEIN"/>
    <property type="match status" value="1"/>
</dbReference>
<dbReference type="Proteomes" id="UP000619486">
    <property type="component" value="Unassembled WGS sequence"/>
</dbReference>
<dbReference type="InterPro" id="IPR026820">
    <property type="entry name" value="VioB/RebD_dom"/>
</dbReference>
<evidence type="ECO:0000313" key="3">
    <source>
        <dbReference type="Proteomes" id="UP000619486"/>
    </source>
</evidence>
<organism evidence="2 3">
    <name type="scientific">Streptomyces purpureus</name>
    <dbReference type="NCBI Taxonomy" id="1951"/>
    <lineage>
        <taxon>Bacteria</taxon>
        <taxon>Bacillati</taxon>
        <taxon>Actinomycetota</taxon>
        <taxon>Actinomycetes</taxon>
        <taxon>Kitasatosporales</taxon>
        <taxon>Streptomycetaceae</taxon>
        <taxon>Streptomyces</taxon>
    </lineage>
</organism>
<name>A0A918HF10_9ACTN</name>
<accession>A0A918HF10</accession>
<keyword evidence="3" id="KW-1185">Reference proteome</keyword>
<proteinExistence type="predicted"/>
<dbReference type="Gene3D" id="1.20.1260.10">
    <property type="match status" value="1"/>
</dbReference>
<protein>
    <submittedName>
        <fullName evidence="2">Membrane protein</fullName>
    </submittedName>
</protein>
<dbReference type="Pfam" id="PF12902">
    <property type="entry name" value="Ferritin-like"/>
    <property type="match status" value="1"/>
</dbReference>
<dbReference type="EMBL" id="BMQQ01000026">
    <property type="protein sequence ID" value="GGT53300.1"/>
    <property type="molecule type" value="Genomic_DNA"/>
</dbReference>
<feature type="domain" description="Iminophenyl-pyruvate dimer synthase" evidence="1">
    <location>
        <begin position="32"/>
        <end position="232"/>
    </location>
</feature>
<dbReference type="AlphaFoldDB" id="A0A918HF10"/>
<dbReference type="InterPro" id="IPR012347">
    <property type="entry name" value="Ferritin-like"/>
</dbReference>
<evidence type="ECO:0000313" key="2">
    <source>
        <dbReference type="EMBL" id="GGT53300.1"/>
    </source>
</evidence>
<sequence length="354" mass="38849">MTSLLEYRSNRIVELMEEPAERRDADWLKESLQQAMMLELATLPPYLSAMWSIEPQSGDVFQAIRRIVFDEMSHLGLAGNMLTTIGGVPRLGDVHTVPKYPGQLPGGVRPSLKVFLSGLTKESLELFAKIEEPDDPIAEARSHTSIGAFYTAILEAFQDHPELITGAHQLERRMEHHGAGNSLAPLTSLADVEAAVDVIKEQGEGTSASPENPHAGQSPELAHFYVFRELFHGRKLVKVAENPDRWEFTGDPIAMPGTRPMGTVPEGGWGAPGHPAPDAETQTLLDKVNQKYSQMLDLLERAWKAEDTTTAEGFLDDAVGEMVGLKGPARLLMLREVPGGGGKTYGPEFRYVET</sequence>
<comment type="caution">
    <text evidence="2">The sequence shown here is derived from an EMBL/GenBank/DDBJ whole genome shotgun (WGS) entry which is preliminary data.</text>
</comment>
<evidence type="ECO:0000259" key="1">
    <source>
        <dbReference type="Pfam" id="PF12902"/>
    </source>
</evidence>
<reference evidence="2" key="1">
    <citation type="journal article" date="2014" name="Int. J. Syst. Evol. Microbiol.">
        <title>Complete genome sequence of Corynebacterium casei LMG S-19264T (=DSM 44701T), isolated from a smear-ripened cheese.</title>
        <authorList>
            <consortium name="US DOE Joint Genome Institute (JGI-PGF)"/>
            <person name="Walter F."/>
            <person name="Albersmeier A."/>
            <person name="Kalinowski J."/>
            <person name="Ruckert C."/>
        </authorList>
    </citation>
    <scope>NUCLEOTIDE SEQUENCE</scope>
    <source>
        <strain evidence="2">JCM 3172</strain>
    </source>
</reference>
<gene>
    <name evidence="2" type="ORF">GCM10014713_53890</name>
</gene>
<reference evidence="2" key="2">
    <citation type="submission" date="2020-09" db="EMBL/GenBank/DDBJ databases">
        <authorList>
            <person name="Sun Q."/>
            <person name="Ohkuma M."/>
        </authorList>
    </citation>
    <scope>NUCLEOTIDE SEQUENCE</scope>
    <source>
        <strain evidence="2">JCM 3172</strain>
    </source>
</reference>
<dbReference type="PANTHER" id="PTHR34400">
    <property type="match status" value="1"/>
</dbReference>
<dbReference type="RefSeq" id="WP_189204161.1">
    <property type="nucleotide sequence ID" value="NZ_BMQQ01000026.1"/>
</dbReference>